<evidence type="ECO:0000256" key="2">
    <source>
        <dbReference type="ARBA" id="ARBA00008404"/>
    </source>
</evidence>
<evidence type="ECO:0008006" key="6">
    <source>
        <dbReference type="Google" id="ProtNLM"/>
    </source>
</evidence>
<accession>A0A810Q367</accession>
<comment type="similarity">
    <text evidence="2">Belongs to the CPA3 antiporters (TC 2.A.63) subunit G family.</text>
</comment>
<dbReference type="PANTHER" id="PTHR34703">
    <property type="entry name" value="ANTIPORTER SUBUNIT MNHG2-RELATED"/>
    <property type="match status" value="1"/>
</dbReference>
<dbReference type="AlphaFoldDB" id="A0A810Q367"/>
<gene>
    <name evidence="4" type="ORF">MM50RIKEN_07180</name>
</gene>
<feature type="transmembrane region" description="Helical" evidence="3">
    <location>
        <begin position="41"/>
        <end position="60"/>
    </location>
</feature>
<proteinExistence type="inferred from homology"/>
<dbReference type="InterPro" id="IPR005133">
    <property type="entry name" value="PhaG_MnhG_YufB"/>
</dbReference>
<feature type="transmembrane region" description="Helical" evidence="3">
    <location>
        <begin position="6"/>
        <end position="29"/>
    </location>
</feature>
<keyword evidence="5" id="KW-1185">Reference proteome</keyword>
<evidence type="ECO:0000313" key="4">
    <source>
        <dbReference type="EMBL" id="BCK80955.1"/>
    </source>
</evidence>
<dbReference type="RefSeq" id="WP_021859175.1">
    <property type="nucleotide sequence ID" value="NZ_AP023418.1"/>
</dbReference>
<keyword evidence="3" id="KW-1133">Transmembrane helix</keyword>
<dbReference type="Proteomes" id="UP000681035">
    <property type="component" value="Chromosome"/>
</dbReference>
<dbReference type="PANTHER" id="PTHR34703:SF1">
    <property type="entry name" value="ANTIPORTER SUBUNIT MNHG2-RELATED"/>
    <property type="match status" value="1"/>
</dbReference>
<comment type="subcellular location">
    <subcellularLocation>
        <location evidence="1">Membrane</location>
        <topology evidence="1">Multi-pass membrane protein</topology>
    </subcellularLocation>
</comment>
<organism evidence="4 5">
    <name type="scientific">Vescimonas coprocola</name>
    <dbReference type="NCBI Taxonomy" id="2714355"/>
    <lineage>
        <taxon>Bacteria</taxon>
        <taxon>Bacillati</taxon>
        <taxon>Bacillota</taxon>
        <taxon>Clostridia</taxon>
        <taxon>Eubacteriales</taxon>
        <taxon>Oscillospiraceae</taxon>
        <taxon>Vescimonas</taxon>
    </lineage>
</organism>
<evidence type="ECO:0000256" key="1">
    <source>
        <dbReference type="ARBA" id="ARBA00004141"/>
    </source>
</evidence>
<sequence>MIGEWIRFGVTALCVVGGLFALLTALLGLFRFDYALNRLHAAAIADTLALGLVLLGVMVAVGFRAVLWKLVLVLVIQWYTSPLSSHMLAQFEYRAGQEDLARYLELPEETEEVSAP</sequence>
<dbReference type="EMBL" id="AP023418">
    <property type="protein sequence ID" value="BCK80955.1"/>
    <property type="molecule type" value="Genomic_DNA"/>
</dbReference>
<evidence type="ECO:0000313" key="5">
    <source>
        <dbReference type="Proteomes" id="UP000681035"/>
    </source>
</evidence>
<dbReference type="GO" id="GO:0015385">
    <property type="term" value="F:sodium:proton antiporter activity"/>
    <property type="evidence" value="ECO:0007669"/>
    <property type="project" value="TreeGrafter"/>
</dbReference>
<protein>
    <recommendedName>
        <fullName evidence="6">Sodium:proton antiporter</fullName>
    </recommendedName>
</protein>
<dbReference type="KEGG" id="vcop:MM50RIKEN_07180"/>
<reference evidence="4" key="1">
    <citation type="submission" date="2020-09" db="EMBL/GenBank/DDBJ databases">
        <title>New species isolated from human feces.</title>
        <authorList>
            <person name="Kitahara M."/>
            <person name="Shigeno Y."/>
            <person name="Shime M."/>
            <person name="Matsumoto Y."/>
            <person name="Nakamura S."/>
            <person name="Motooka D."/>
            <person name="Fukuoka S."/>
            <person name="Nishikawa H."/>
            <person name="Benno Y."/>
        </authorList>
    </citation>
    <scope>NUCLEOTIDE SEQUENCE</scope>
    <source>
        <strain evidence="4">MM50</strain>
    </source>
</reference>
<dbReference type="Pfam" id="PF03334">
    <property type="entry name" value="PhaG_MnhG_YufB"/>
    <property type="match status" value="1"/>
</dbReference>
<evidence type="ECO:0000256" key="3">
    <source>
        <dbReference type="SAM" id="Phobius"/>
    </source>
</evidence>
<keyword evidence="3" id="KW-0472">Membrane</keyword>
<name>A0A810Q367_9FIRM</name>
<keyword evidence="3" id="KW-0812">Transmembrane</keyword>